<keyword evidence="2" id="KW-0808">Transferase</keyword>
<sequence length="245" mass="26795">MSIRRPSGGLLHAADFYAGPHGALTRTLLVERLRRMLPPLGARRVLGLGFASPYLDQLDCDPLRTVSGRPDNPLTRITAQYAGSAMECAIDETALPFDDLSIDLVLAVHAVELMRDPRESLRAIWKVLADDGFLVLVLPNRTGLWAHGDMTPFGHGAPYSAWQIERTLKQSMFRAERLDGALAVPPVALHLGRRTARAGDRAMGILGRRFAGVHVVVARKDVYAAMPLAPEGAVGRLKRRILELA</sequence>
<reference evidence="2 3" key="1">
    <citation type="submission" date="2012-10" db="EMBL/GenBank/DDBJ databases">
        <title>Genome sequencing of Tanticharoenia sakaeratensis NBRC 103193.</title>
        <authorList>
            <person name="Azuma Y."/>
            <person name="Hadano H."/>
            <person name="Hirakawa H."/>
            <person name="Matsushita K."/>
        </authorList>
    </citation>
    <scope>NUCLEOTIDE SEQUENCE [LARGE SCALE GENOMIC DNA]</scope>
    <source>
        <strain evidence="2 3">NBRC 103193</strain>
    </source>
</reference>
<dbReference type="STRING" id="1231623.Tasa_010_252"/>
<evidence type="ECO:0000259" key="1">
    <source>
        <dbReference type="Pfam" id="PF08241"/>
    </source>
</evidence>
<gene>
    <name evidence="2" type="ORF">Tasa_010_252</name>
</gene>
<dbReference type="InterPro" id="IPR029063">
    <property type="entry name" value="SAM-dependent_MTases_sf"/>
</dbReference>
<dbReference type="GO" id="GO:0008757">
    <property type="term" value="F:S-adenosylmethionine-dependent methyltransferase activity"/>
    <property type="evidence" value="ECO:0007669"/>
    <property type="project" value="InterPro"/>
</dbReference>
<dbReference type="InterPro" id="IPR013216">
    <property type="entry name" value="Methyltransf_11"/>
</dbReference>
<dbReference type="Proteomes" id="UP000032679">
    <property type="component" value="Unassembled WGS sequence"/>
</dbReference>
<dbReference type="EMBL" id="BALE01000010">
    <property type="protein sequence ID" value="GAN53705.1"/>
    <property type="molecule type" value="Genomic_DNA"/>
</dbReference>
<dbReference type="GO" id="GO:0032259">
    <property type="term" value="P:methylation"/>
    <property type="evidence" value="ECO:0007669"/>
    <property type="project" value="UniProtKB-KW"/>
</dbReference>
<evidence type="ECO:0000313" key="3">
    <source>
        <dbReference type="Proteomes" id="UP000032679"/>
    </source>
</evidence>
<dbReference type="RefSeq" id="WP_048847857.1">
    <property type="nucleotide sequence ID" value="NZ_BALE01000010.1"/>
</dbReference>
<feature type="domain" description="Methyltransferase type 11" evidence="1">
    <location>
        <begin position="91"/>
        <end position="136"/>
    </location>
</feature>
<keyword evidence="3" id="KW-1185">Reference proteome</keyword>
<keyword evidence="2" id="KW-0489">Methyltransferase</keyword>
<evidence type="ECO:0000313" key="2">
    <source>
        <dbReference type="EMBL" id="GAN53705.1"/>
    </source>
</evidence>
<dbReference type="Pfam" id="PF08241">
    <property type="entry name" value="Methyltransf_11"/>
    <property type="match status" value="1"/>
</dbReference>
<comment type="caution">
    <text evidence="2">The sequence shown here is derived from an EMBL/GenBank/DDBJ whole genome shotgun (WGS) entry which is preliminary data.</text>
</comment>
<dbReference type="AlphaFoldDB" id="A0A0D6MJQ9"/>
<dbReference type="SUPFAM" id="SSF53335">
    <property type="entry name" value="S-adenosyl-L-methionine-dependent methyltransferases"/>
    <property type="match status" value="1"/>
</dbReference>
<name>A0A0D6MJQ9_9PROT</name>
<dbReference type="OrthoDB" id="9800231at2"/>
<protein>
    <submittedName>
        <fullName evidence="2">Methyltransferase</fullName>
    </submittedName>
</protein>
<proteinExistence type="predicted"/>
<dbReference type="Gene3D" id="3.40.50.150">
    <property type="entry name" value="Vaccinia Virus protein VP39"/>
    <property type="match status" value="1"/>
</dbReference>
<accession>A0A0D6MJQ9</accession>
<organism evidence="2 3">
    <name type="scientific">Tanticharoenia sakaeratensis NBRC 103193</name>
    <dbReference type="NCBI Taxonomy" id="1231623"/>
    <lineage>
        <taxon>Bacteria</taxon>
        <taxon>Pseudomonadati</taxon>
        <taxon>Pseudomonadota</taxon>
        <taxon>Alphaproteobacteria</taxon>
        <taxon>Acetobacterales</taxon>
        <taxon>Acetobacteraceae</taxon>
        <taxon>Tanticharoenia</taxon>
    </lineage>
</organism>